<dbReference type="RefSeq" id="WP_108848163.1">
    <property type="nucleotide sequence ID" value="NZ_CP015449.1"/>
</dbReference>
<feature type="domain" description="N-acetyltransferase" evidence="1">
    <location>
        <begin position="4"/>
        <end position="151"/>
    </location>
</feature>
<dbReference type="PROSITE" id="PS51186">
    <property type="entry name" value="GNAT"/>
    <property type="match status" value="1"/>
</dbReference>
<evidence type="ECO:0000259" key="1">
    <source>
        <dbReference type="PROSITE" id="PS51186"/>
    </source>
</evidence>
<proteinExistence type="predicted"/>
<dbReference type="Proteomes" id="UP000244928">
    <property type="component" value="Chromosome"/>
</dbReference>
<keyword evidence="3" id="KW-1185">Reference proteome</keyword>
<protein>
    <submittedName>
        <fullName evidence="2">Acetyltransferase</fullName>
    </submittedName>
</protein>
<keyword evidence="2" id="KW-0808">Transferase</keyword>
<dbReference type="KEGG" id="dlu:A6035_13085"/>
<dbReference type="AlphaFoldDB" id="A0A2S1R9L3"/>
<dbReference type="EMBL" id="CP015449">
    <property type="protein sequence ID" value="AWH92952.1"/>
    <property type="molecule type" value="Genomic_DNA"/>
</dbReference>
<evidence type="ECO:0000313" key="3">
    <source>
        <dbReference type="Proteomes" id="UP000244928"/>
    </source>
</evidence>
<dbReference type="GO" id="GO:0016747">
    <property type="term" value="F:acyltransferase activity, transferring groups other than amino-acyl groups"/>
    <property type="evidence" value="ECO:0007669"/>
    <property type="project" value="InterPro"/>
</dbReference>
<gene>
    <name evidence="2" type="ORF">A6035_13085</name>
</gene>
<dbReference type="Gene3D" id="3.40.630.30">
    <property type="match status" value="1"/>
</dbReference>
<sequence>MTTWTTRPETVDDIPAIGDITLRAFPTAGEADLVDALRADPAAWIAGLSVIATAAGDRPVGHALLTRCHVGDQPALALAPCSVLPEFQRTGAGSAAVRAALACARAMGEKLVVVLGHADYYPRFGFRRASAFGIRAPFETPEDAMMSLALDDAYAVPSGVIRYPAAFGV</sequence>
<dbReference type="InterPro" id="IPR000182">
    <property type="entry name" value="GNAT_dom"/>
</dbReference>
<organism evidence="2 3">
    <name type="scientific">Dietzia lutea</name>
    <dbReference type="NCBI Taxonomy" id="546160"/>
    <lineage>
        <taxon>Bacteria</taxon>
        <taxon>Bacillati</taxon>
        <taxon>Actinomycetota</taxon>
        <taxon>Actinomycetes</taxon>
        <taxon>Mycobacteriales</taxon>
        <taxon>Dietziaceae</taxon>
        <taxon>Dietzia</taxon>
    </lineage>
</organism>
<dbReference type="InterPro" id="IPR016181">
    <property type="entry name" value="Acyl_CoA_acyltransferase"/>
</dbReference>
<name>A0A2S1R9L3_9ACTN</name>
<dbReference type="Pfam" id="PF00583">
    <property type="entry name" value="Acetyltransf_1"/>
    <property type="match status" value="1"/>
</dbReference>
<accession>A0A2S1R9L3</accession>
<dbReference type="SUPFAM" id="SSF55729">
    <property type="entry name" value="Acyl-CoA N-acyltransferases (Nat)"/>
    <property type="match status" value="1"/>
</dbReference>
<reference evidence="2 3" key="1">
    <citation type="submission" date="2016-04" db="EMBL/GenBank/DDBJ databases">
        <title>Complete genome sequence of Dietzia lutea YIM 80766T, a strain isolated from desert soil in Egypt.</title>
        <authorList>
            <person name="Zhao J."/>
            <person name="Hu B."/>
            <person name="Geng S."/>
            <person name="Nie Y."/>
            <person name="Tang Y."/>
        </authorList>
    </citation>
    <scope>NUCLEOTIDE SEQUENCE [LARGE SCALE GENOMIC DNA]</scope>
    <source>
        <strain evidence="2 3">YIM 80766</strain>
    </source>
</reference>
<evidence type="ECO:0000313" key="2">
    <source>
        <dbReference type="EMBL" id="AWH92952.1"/>
    </source>
</evidence>